<dbReference type="RefSeq" id="WP_112342189.1">
    <property type="nucleotide sequence ID" value="NZ_QMKK01000032.1"/>
</dbReference>
<keyword evidence="1" id="KW-0812">Transmembrane</keyword>
<feature type="transmembrane region" description="Helical" evidence="1">
    <location>
        <begin position="52"/>
        <end position="72"/>
    </location>
</feature>
<dbReference type="Proteomes" id="UP000251205">
    <property type="component" value="Unassembled WGS sequence"/>
</dbReference>
<evidence type="ECO:0000313" key="2">
    <source>
        <dbReference type="EMBL" id="RAX41173.1"/>
    </source>
</evidence>
<keyword evidence="1" id="KW-0472">Membrane</keyword>
<evidence type="ECO:0000256" key="1">
    <source>
        <dbReference type="SAM" id="Phobius"/>
    </source>
</evidence>
<feature type="transmembrane region" description="Helical" evidence="1">
    <location>
        <begin position="191"/>
        <end position="209"/>
    </location>
</feature>
<feature type="transmembrane region" description="Helical" evidence="1">
    <location>
        <begin position="78"/>
        <end position="97"/>
    </location>
</feature>
<proteinExistence type="predicted"/>
<sequence length="215" mass="23521">MSGPHRPIGHPPRRAHAAARVLDLLYVLQAIVQRRRRRVSGRFRGPYDWRRLCALGVILTDLAVLTIANVLLGARLLGYWPGTNAILGGLLLSIIIIRLGSPRLYHDWIAMGLLQVGLGFLLVNDPLLTTVWSFALFCLLLAMVATLMTWIGKTMDIKGGVWLAAGGLTNFNCIAWAIVGRYAAPHVEPDIVLAASMLFLGLSIIGLGFSSRKHP</sequence>
<feature type="transmembrane region" description="Helical" evidence="1">
    <location>
        <begin position="104"/>
        <end position="123"/>
    </location>
</feature>
<comment type="caution">
    <text evidence="2">The sequence shown here is derived from an EMBL/GenBank/DDBJ whole genome shotgun (WGS) entry which is preliminary data.</text>
</comment>
<feature type="transmembrane region" description="Helical" evidence="1">
    <location>
        <begin position="160"/>
        <end position="179"/>
    </location>
</feature>
<feature type="transmembrane region" description="Helical" evidence="1">
    <location>
        <begin position="129"/>
        <end position="148"/>
    </location>
</feature>
<keyword evidence="1" id="KW-1133">Transmembrane helix</keyword>
<accession>A0A329YD46</accession>
<name>A0A329YD46_RHITR</name>
<reference evidence="2 3" key="1">
    <citation type="submission" date="2018-06" db="EMBL/GenBank/DDBJ databases">
        <title>Whole Genome Sequence of an efficient microsymbiont, Rhizobium tropici.</title>
        <authorList>
            <person name="Srinivasan R."/>
            <person name="Singh H.V."/>
            <person name="Srivastava R."/>
            <person name="Kumari B."/>
            <person name="Radhakrishna A."/>
        </authorList>
    </citation>
    <scope>NUCLEOTIDE SEQUENCE [LARGE SCALE GENOMIC DNA]</scope>
    <source>
        <strain evidence="2 3">IGFRI Rhizo-19</strain>
    </source>
</reference>
<organism evidence="2 3">
    <name type="scientific">Rhizobium tropici</name>
    <dbReference type="NCBI Taxonomy" id="398"/>
    <lineage>
        <taxon>Bacteria</taxon>
        <taxon>Pseudomonadati</taxon>
        <taxon>Pseudomonadota</taxon>
        <taxon>Alphaproteobacteria</taxon>
        <taxon>Hyphomicrobiales</taxon>
        <taxon>Rhizobiaceae</taxon>
        <taxon>Rhizobium/Agrobacterium group</taxon>
        <taxon>Rhizobium</taxon>
    </lineage>
</organism>
<dbReference type="EMBL" id="QMKK01000032">
    <property type="protein sequence ID" value="RAX41173.1"/>
    <property type="molecule type" value="Genomic_DNA"/>
</dbReference>
<gene>
    <name evidence="2" type="ORF">DQ393_12970</name>
</gene>
<protein>
    <submittedName>
        <fullName evidence="2">Uncharacterized protein</fullName>
    </submittedName>
</protein>
<feature type="transmembrane region" description="Helical" evidence="1">
    <location>
        <begin position="15"/>
        <end position="32"/>
    </location>
</feature>
<evidence type="ECO:0000313" key="3">
    <source>
        <dbReference type="Proteomes" id="UP000251205"/>
    </source>
</evidence>
<dbReference type="AlphaFoldDB" id="A0A329YD46"/>
<dbReference type="OrthoDB" id="8403687at2"/>